<dbReference type="AlphaFoldDB" id="A0A0K2TID4"/>
<organism evidence="3">
    <name type="scientific">Lepeophtheirus salmonis</name>
    <name type="common">Salmon louse</name>
    <name type="synonym">Caligus salmonis</name>
    <dbReference type="NCBI Taxonomy" id="72036"/>
    <lineage>
        <taxon>Eukaryota</taxon>
        <taxon>Metazoa</taxon>
        <taxon>Ecdysozoa</taxon>
        <taxon>Arthropoda</taxon>
        <taxon>Crustacea</taxon>
        <taxon>Multicrustacea</taxon>
        <taxon>Hexanauplia</taxon>
        <taxon>Copepoda</taxon>
        <taxon>Siphonostomatoida</taxon>
        <taxon>Caligidae</taxon>
        <taxon>Lepeophtheirus</taxon>
    </lineage>
</organism>
<evidence type="ECO:0000256" key="1">
    <source>
        <dbReference type="SAM" id="MobiDB-lite"/>
    </source>
</evidence>
<evidence type="ECO:0000313" key="3">
    <source>
        <dbReference type="EMBL" id="CDW25699.1"/>
    </source>
</evidence>
<protein>
    <submittedName>
        <fullName evidence="3">Uncharacterized protein</fullName>
    </submittedName>
</protein>
<name>A0A0K2TID4_LEPSM</name>
<proteinExistence type="predicted"/>
<reference evidence="3" key="1">
    <citation type="submission" date="2014-05" db="EMBL/GenBank/DDBJ databases">
        <authorList>
            <person name="Chronopoulou M."/>
        </authorList>
    </citation>
    <scope>NUCLEOTIDE SEQUENCE</scope>
    <source>
        <tissue evidence="3">Whole organism</tissue>
    </source>
</reference>
<feature type="region of interest" description="Disordered" evidence="1">
    <location>
        <begin position="112"/>
        <end position="157"/>
    </location>
</feature>
<keyword evidence="2" id="KW-0732">Signal</keyword>
<feature type="chain" id="PRO_5005487867" evidence="2">
    <location>
        <begin position="25"/>
        <end position="157"/>
    </location>
</feature>
<accession>A0A0K2TID4</accession>
<feature type="compositionally biased region" description="Polar residues" evidence="1">
    <location>
        <begin position="112"/>
        <end position="125"/>
    </location>
</feature>
<sequence>IVHLIYYNMKILMILGFLLGSSFGSQYQHPLHSYPSPVFPYHLTPPSQFFASRQPFLHSNSHPVPYPFPIQTSTPGPIVVVTPVPVFLSPDSIFNSHRDIFSSDSNTGTNFNKGQFGNNFLNGKVQSTSSTSSPSRFNNPFSNQSPNNKIISSYSSN</sequence>
<feature type="signal peptide" evidence="2">
    <location>
        <begin position="1"/>
        <end position="24"/>
    </location>
</feature>
<feature type="compositionally biased region" description="Low complexity" evidence="1">
    <location>
        <begin position="126"/>
        <end position="148"/>
    </location>
</feature>
<evidence type="ECO:0000256" key="2">
    <source>
        <dbReference type="SAM" id="SignalP"/>
    </source>
</evidence>
<dbReference type="EMBL" id="HACA01008338">
    <property type="protein sequence ID" value="CDW25699.1"/>
    <property type="molecule type" value="Transcribed_RNA"/>
</dbReference>
<feature type="non-terminal residue" evidence="3">
    <location>
        <position position="1"/>
    </location>
</feature>